<organism evidence="4 5">
    <name type="scientific">Moelleriella libera RCEF 2490</name>
    <dbReference type="NCBI Taxonomy" id="1081109"/>
    <lineage>
        <taxon>Eukaryota</taxon>
        <taxon>Fungi</taxon>
        <taxon>Dikarya</taxon>
        <taxon>Ascomycota</taxon>
        <taxon>Pezizomycotina</taxon>
        <taxon>Sordariomycetes</taxon>
        <taxon>Hypocreomycetidae</taxon>
        <taxon>Hypocreales</taxon>
        <taxon>Clavicipitaceae</taxon>
        <taxon>Moelleriella</taxon>
    </lineage>
</organism>
<dbReference type="EMBL" id="AZGY01000003">
    <property type="protein sequence ID" value="KZZ99340.1"/>
    <property type="molecule type" value="Genomic_DNA"/>
</dbReference>
<dbReference type="InterPro" id="IPR014810">
    <property type="entry name" value="Fcf2_C"/>
</dbReference>
<proteinExistence type="predicted"/>
<evidence type="ECO:0000256" key="2">
    <source>
        <dbReference type="ARBA" id="ARBA00023242"/>
    </source>
</evidence>
<dbReference type="Proteomes" id="UP000078544">
    <property type="component" value="Unassembled WGS sequence"/>
</dbReference>
<evidence type="ECO:0000256" key="1">
    <source>
        <dbReference type="ARBA" id="ARBA00004604"/>
    </source>
</evidence>
<dbReference type="AlphaFoldDB" id="A0A166PVG3"/>
<dbReference type="PANTHER" id="PTHR21686:SF12">
    <property type="entry name" value="DEOXYNUCLEOTIDYLTRANSFERASE TERMINAL-INTERACTING PROTEIN 2"/>
    <property type="match status" value="1"/>
</dbReference>
<dbReference type="GO" id="GO:0005730">
    <property type="term" value="C:nucleolus"/>
    <property type="evidence" value="ECO:0007669"/>
    <property type="project" value="UniProtKB-SubCell"/>
</dbReference>
<dbReference type="PANTHER" id="PTHR21686">
    <property type="entry name" value="DEOXYNUCLEOTIDYLTRANSFERASE TERMINAL-INTERACTING PROTEIN 2"/>
    <property type="match status" value="1"/>
</dbReference>
<keyword evidence="2" id="KW-0539">Nucleus</keyword>
<comment type="subcellular location">
    <subcellularLocation>
        <location evidence="1">Nucleus</location>
        <location evidence="1">Nucleolus</location>
    </subcellularLocation>
</comment>
<protein>
    <submittedName>
        <fullName evidence="4">Fcf2 pre-rRNA processing</fullName>
    </submittedName>
</protein>
<evidence type="ECO:0000259" key="3">
    <source>
        <dbReference type="Pfam" id="PF08698"/>
    </source>
</evidence>
<reference evidence="4 5" key="1">
    <citation type="journal article" date="2016" name="Genome Biol. Evol.">
        <title>Divergent and convergent evolution of fungal pathogenicity.</title>
        <authorList>
            <person name="Shang Y."/>
            <person name="Xiao G."/>
            <person name="Zheng P."/>
            <person name="Cen K."/>
            <person name="Zhan S."/>
            <person name="Wang C."/>
        </authorList>
    </citation>
    <scope>NUCLEOTIDE SEQUENCE [LARGE SCALE GENOMIC DNA]</scope>
    <source>
        <strain evidence="4 5">RCEF 2490</strain>
    </source>
</reference>
<evidence type="ECO:0000313" key="5">
    <source>
        <dbReference type="Proteomes" id="UP000078544"/>
    </source>
</evidence>
<feature type="domain" description="Fcf2 pre-rRNA processing C-terminal" evidence="3">
    <location>
        <begin position="135"/>
        <end position="226"/>
    </location>
</feature>
<dbReference type="Pfam" id="PF08698">
    <property type="entry name" value="Fcf2"/>
    <property type="match status" value="1"/>
</dbReference>
<evidence type="ECO:0000313" key="4">
    <source>
        <dbReference type="EMBL" id="KZZ99340.1"/>
    </source>
</evidence>
<keyword evidence="5" id="KW-1185">Reference proteome</keyword>
<dbReference type="GO" id="GO:0006396">
    <property type="term" value="P:RNA processing"/>
    <property type="evidence" value="ECO:0007669"/>
    <property type="project" value="TreeGrafter"/>
</dbReference>
<accession>A0A166PVG3</accession>
<dbReference type="OrthoDB" id="427886at2759"/>
<gene>
    <name evidence="4" type="ORF">AAL_01912</name>
</gene>
<dbReference type="GO" id="GO:0003723">
    <property type="term" value="F:RNA binding"/>
    <property type="evidence" value="ECO:0007669"/>
    <property type="project" value="TreeGrafter"/>
</dbReference>
<dbReference type="InterPro" id="IPR039883">
    <property type="entry name" value="Fcf2/DNTTIP2"/>
</dbReference>
<sequence>MRMRKSRIGSLTNSRIHIIEAALWGDPSPVGWTAWEADFPPFHIFILKPAAVSSCFVLSAVSNEHMADLVDGEIDGLLRLAAKRLPMQQAGGERNVPDISPLSSRNLRTRSGLQPTQEVTKVREIVSTSAVLNSEKDTAGSNWFNIPRSTMTPEFKREWQVLRMRGLLDPKHRKKALRAKEPEYSQMGEVISGPTDFYSSRLTKKERSKTILGEMSMSLDKHKLEKKYTEIQHGKASGMTGLPLTPVGSGNSRWRKAETSHLLKTVLCQDYLRRLKVTSSVIRGASQPLVRSQRQHWQFKVNSWRANKSGKQSRVKEHEVSIPAELYAT</sequence>
<name>A0A166PVG3_9HYPO</name>
<dbReference type="STRING" id="1081109.A0A166PVG3"/>
<comment type="caution">
    <text evidence="4">The sequence shown here is derived from an EMBL/GenBank/DDBJ whole genome shotgun (WGS) entry which is preliminary data.</text>
</comment>